<evidence type="ECO:0000313" key="13">
    <source>
        <dbReference type="Proteomes" id="UP000261023"/>
    </source>
</evidence>
<evidence type="ECO:0000313" key="8">
    <source>
        <dbReference type="EMBL" id="CUO49942.1"/>
    </source>
</evidence>
<dbReference type="InterPro" id="IPR013011">
    <property type="entry name" value="PTS_EIIB_2"/>
</dbReference>
<dbReference type="PANTHER" id="PTHR30505:SF0">
    <property type="entry name" value="FRUCTOSE-LIKE PTS SYSTEM EIIBC COMPONENT-RELATED"/>
    <property type="match status" value="1"/>
</dbReference>
<dbReference type="CDD" id="cd05569">
    <property type="entry name" value="PTS_IIB_fructose"/>
    <property type="match status" value="1"/>
</dbReference>
<dbReference type="GO" id="GO:0016301">
    <property type="term" value="F:kinase activity"/>
    <property type="evidence" value="ECO:0007669"/>
    <property type="project" value="UniProtKB-KW"/>
</dbReference>
<evidence type="ECO:0000313" key="14">
    <source>
        <dbReference type="Proteomes" id="UP000261257"/>
    </source>
</evidence>
<dbReference type="OrthoDB" id="9782569at2"/>
<dbReference type="EC" id="2.7.1.69" evidence="8"/>
<reference evidence="8 12" key="1">
    <citation type="submission" date="2015-09" db="EMBL/GenBank/DDBJ databases">
        <authorList>
            <consortium name="Pathogen Informatics"/>
        </authorList>
    </citation>
    <scope>NUCLEOTIDE SEQUENCE [LARGE SCALE GENOMIC DNA]</scope>
    <source>
        <strain evidence="8 12">2789STDY5608850</strain>
    </source>
</reference>
<sequence length="102" mass="10891">MKVVGITSCPSGVAHTYMAAEALKLSGQKLGIDVIIETQGGAGVENQLKQKDIDEAACVILVNDVALEGLDRFKGKKVLKMGVSDLIKKSDAVMKKIQDTFQ</sequence>
<name>A0A174FI71_9FIRM</name>
<keyword evidence="2" id="KW-0597">Phosphoprotein</keyword>
<evidence type="ECO:0000259" key="7">
    <source>
        <dbReference type="PROSITE" id="PS51099"/>
    </source>
</evidence>
<evidence type="ECO:0000256" key="1">
    <source>
        <dbReference type="ARBA" id="ARBA00022448"/>
    </source>
</evidence>
<gene>
    <name evidence="8" type="primary">manP_1</name>
    <name evidence="9" type="ORF">DWX31_03230</name>
    <name evidence="11" type="ORF">DXC39_08310</name>
    <name evidence="10" type="ORF">DXD79_19710</name>
    <name evidence="8" type="ORF">ERS852407_03009</name>
</gene>
<dbReference type="SUPFAM" id="SSF52794">
    <property type="entry name" value="PTS system IIB component-like"/>
    <property type="match status" value="1"/>
</dbReference>
<evidence type="ECO:0000313" key="12">
    <source>
        <dbReference type="Proteomes" id="UP000095651"/>
    </source>
</evidence>
<dbReference type="EC" id="2.7.1.202" evidence="9"/>
<dbReference type="EMBL" id="QTJW01000002">
    <property type="protein sequence ID" value="RGD72063.1"/>
    <property type="molecule type" value="Genomic_DNA"/>
</dbReference>
<dbReference type="Proteomes" id="UP000261023">
    <property type="component" value="Unassembled WGS sequence"/>
</dbReference>
<dbReference type="NCBIfam" id="NF007783">
    <property type="entry name" value="PRK10474.1"/>
    <property type="match status" value="1"/>
</dbReference>
<dbReference type="InterPro" id="IPR050864">
    <property type="entry name" value="Bacterial_PTS_Sugar_Transport"/>
</dbReference>
<dbReference type="GO" id="GO:0090563">
    <property type="term" value="F:protein-phosphocysteine-sugar phosphotransferase activity"/>
    <property type="evidence" value="ECO:0007669"/>
    <property type="project" value="TreeGrafter"/>
</dbReference>
<dbReference type="EMBL" id="QSON01000009">
    <property type="protein sequence ID" value="RGJ01614.1"/>
    <property type="molecule type" value="Genomic_DNA"/>
</dbReference>
<feature type="domain" description="PTS EIIB type-2" evidence="7">
    <location>
        <begin position="1"/>
        <end position="99"/>
    </location>
</feature>
<dbReference type="PANTHER" id="PTHR30505">
    <property type="entry name" value="FRUCTOSE-LIKE PERMEASE"/>
    <property type="match status" value="1"/>
</dbReference>
<dbReference type="Proteomes" id="UP000263014">
    <property type="component" value="Unassembled WGS sequence"/>
</dbReference>
<dbReference type="RefSeq" id="WP_002600942.1">
    <property type="nucleotide sequence ID" value="NZ_CABIXC010000007.1"/>
</dbReference>
<dbReference type="AlphaFoldDB" id="A0A174FI71"/>
<keyword evidence="1" id="KW-0813">Transport</keyword>
<evidence type="ECO:0000256" key="2">
    <source>
        <dbReference type="ARBA" id="ARBA00022553"/>
    </source>
</evidence>
<dbReference type="NCBIfam" id="TIGR00829">
    <property type="entry name" value="FRU"/>
    <property type="match status" value="1"/>
</dbReference>
<dbReference type="EMBL" id="CYZE01000007">
    <property type="protein sequence ID" value="CUO49942.1"/>
    <property type="molecule type" value="Genomic_DNA"/>
</dbReference>
<evidence type="ECO:0000313" key="11">
    <source>
        <dbReference type="EMBL" id="RGM07058.1"/>
    </source>
</evidence>
<dbReference type="GO" id="GO:0022877">
    <property type="term" value="F:protein-N(PI)-phosphohistidine-fructose phosphotransferase system transporter activity"/>
    <property type="evidence" value="ECO:0007669"/>
    <property type="project" value="InterPro"/>
</dbReference>
<evidence type="ECO:0000256" key="5">
    <source>
        <dbReference type="ARBA" id="ARBA00022683"/>
    </source>
</evidence>
<dbReference type="GeneID" id="86059728"/>
<keyword evidence="5" id="KW-0598">Phosphotransferase system</keyword>
<dbReference type="Proteomes" id="UP000261257">
    <property type="component" value="Unassembled WGS sequence"/>
</dbReference>
<dbReference type="InterPro" id="IPR003353">
    <property type="entry name" value="PTS_IIB_fruc"/>
</dbReference>
<proteinExistence type="predicted"/>
<dbReference type="GO" id="GO:0009401">
    <property type="term" value="P:phosphoenolpyruvate-dependent sugar phosphotransferase system"/>
    <property type="evidence" value="ECO:0007669"/>
    <property type="project" value="UniProtKB-KW"/>
</dbReference>
<keyword evidence="6" id="KW-0418">Kinase</keyword>
<dbReference type="EMBL" id="QSSQ01000004">
    <property type="protein sequence ID" value="RGM07058.1"/>
    <property type="molecule type" value="Genomic_DNA"/>
</dbReference>
<dbReference type="FunFam" id="3.40.50.2300:FF:000014">
    <property type="entry name" value="PTS system fructose-like transporter subunit IIB"/>
    <property type="match status" value="1"/>
</dbReference>
<dbReference type="PROSITE" id="PS51099">
    <property type="entry name" value="PTS_EIIB_TYPE_2"/>
    <property type="match status" value="1"/>
</dbReference>
<keyword evidence="3" id="KW-0762">Sugar transport</keyword>
<evidence type="ECO:0000256" key="4">
    <source>
        <dbReference type="ARBA" id="ARBA00022679"/>
    </source>
</evidence>
<protein>
    <submittedName>
        <fullName evidence="9">PTS fructose-like transporter subunit IIB</fullName>
        <ecNumber evidence="9">2.7.1.202</ecNumber>
    </submittedName>
    <submittedName>
        <fullName evidence="8">Putative PTS system fructose-like transporter subunit EIIB</fullName>
        <ecNumber evidence="8">2.7.1.69</ecNumber>
    </submittedName>
</protein>
<dbReference type="GO" id="GO:0005886">
    <property type="term" value="C:plasma membrane"/>
    <property type="evidence" value="ECO:0007669"/>
    <property type="project" value="TreeGrafter"/>
</dbReference>
<dbReference type="InterPro" id="IPR003501">
    <property type="entry name" value="PTS_EIIB_2/3"/>
</dbReference>
<evidence type="ECO:0000313" key="10">
    <source>
        <dbReference type="EMBL" id="RGJ01614.1"/>
    </source>
</evidence>
<dbReference type="InterPro" id="IPR036095">
    <property type="entry name" value="PTS_EIIB-like_sf"/>
</dbReference>
<dbReference type="Gene3D" id="3.40.50.2300">
    <property type="match status" value="1"/>
</dbReference>
<reference evidence="13 14" key="2">
    <citation type="submission" date="2018-08" db="EMBL/GenBank/DDBJ databases">
        <title>A genome reference for cultivated species of the human gut microbiota.</title>
        <authorList>
            <person name="Zou Y."/>
            <person name="Xue W."/>
            <person name="Luo G."/>
        </authorList>
    </citation>
    <scope>NUCLEOTIDE SEQUENCE [LARGE SCALE GENOMIC DNA]</scope>
    <source>
        <strain evidence="9 13">AF19-13AC</strain>
        <strain evidence="11 14">TF05-11AC</strain>
        <strain evidence="10 15">TM09-12</strain>
    </source>
</reference>
<dbReference type="Proteomes" id="UP000095651">
    <property type="component" value="Unassembled WGS sequence"/>
</dbReference>
<keyword evidence="4 8" id="KW-0808">Transferase</keyword>
<accession>A0A174FI71</accession>
<organism evidence="8 12">
    <name type="scientific">Hungatella hathewayi</name>
    <dbReference type="NCBI Taxonomy" id="154046"/>
    <lineage>
        <taxon>Bacteria</taxon>
        <taxon>Bacillati</taxon>
        <taxon>Bacillota</taxon>
        <taxon>Clostridia</taxon>
        <taxon>Lachnospirales</taxon>
        <taxon>Lachnospiraceae</taxon>
        <taxon>Hungatella</taxon>
    </lineage>
</organism>
<evidence type="ECO:0000313" key="15">
    <source>
        <dbReference type="Proteomes" id="UP000263014"/>
    </source>
</evidence>
<dbReference type="Pfam" id="PF02302">
    <property type="entry name" value="PTS_IIB"/>
    <property type="match status" value="1"/>
</dbReference>
<evidence type="ECO:0000256" key="6">
    <source>
        <dbReference type="ARBA" id="ARBA00022777"/>
    </source>
</evidence>
<evidence type="ECO:0000256" key="3">
    <source>
        <dbReference type="ARBA" id="ARBA00022597"/>
    </source>
</evidence>
<evidence type="ECO:0000313" key="9">
    <source>
        <dbReference type="EMBL" id="RGD72063.1"/>
    </source>
</evidence>